<dbReference type="Pfam" id="PF00384">
    <property type="entry name" value="Molybdopterin"/>
    <property type="match status" value="1"/>
</dbReference>
<keyword evidence="3" id="KW-0500">Molybdenum</keyword>
<dbReference type="InterPro" id="IPR006657">
    <property type="entry name" value="MoPterin_dinucl-bd_dom"/>
</dbReference>
<evidence type="ECO:0000256" key="1">
    <source>
        <dbReference type="ARBA" id="ARBA00010312"/>
    </source>
</evidence>
<keyword evidence="4" id="KW-0479">Metal-binding</keyword>
<dbReference type="PANTHER" id="PTHR43742:SF9">
    <property type="entry name" value="TETRATHIONATE REDUCTASE SUBUNIT A"/>
    <property type="match status" value="1"/>
</dbReference>
<dbReference type="GO" id="GO:0051539">
    <property type="term" value="F:4 iron, 4 sulfur cluster binding"/>
    <property type="evidence" value="ECO:0007669"/>
    <property type="project" value="UniProtKB-KW"/>
</dbReference>
<reference evidence="11" key="1">
    <citation type="submission" date="2017-01" db="EMBL/GenBank/DDBJ databases">
        <authorList>
            <person name="Varghese N."/>
            <person name="Submissions S."/>
        </authorList>
    </citation>
    <scope>NUCLEOTIDE SEQUENCE [LARGE SCALE GENOMIC DNA]</scope>
    <source>
        <strain evidence="11">ATCC 51758</strain>
    </source>
</reference>
<name>A0A1N6PGZ3_9RHOO</name>
<keyword evidence="8" id="KW-0411">Iron-sulfur</keyword>
<dbReference type="STRING" id="34027.SAMN05421829_10241"/>
<evidence type="ECO:0000256" key="8">
    <source>
        <dbReference type="ARBA" id="ARBA00023014"/>
    </source>
</evidence>
<sequence length="871" mass="97644">METLTQPVQNSMKPGKWLNSSCKMCIHSCTTRIHVTEDGVINKIEGNPTSPSNNGRLCPKGNAAIMRHYDPARFRTPLRRTNPEKGPGVDPKWEPIGWDEALDLVGRELRKTLDDDPRKLMPAINDFQKLFLWAWPAALGNANYLSSVGNFCGGGYHPMNGFIHAAFAAANDVNYCNYWINNGGGDGFSSHLHTAAQANHVAKARVERNMRVVVIEPRLSIGAAKANEWVPIRPATDRQFALGLAHVLVAEKLYDAKFLKKDTNAPYLVGPDGYFVRNGEGKIYVWDAVDNRARLWDDPELNDFALEGTYTIDGKPCRPAFQKFKDILGDCSPEQMEKLTTVPAATTRRIAREFAKAAQIGSFIEIDGRVLPLRPAAYNYYRGAQGHKYSAMANHAFKLVNFLVGAIDTPGGHVGVTLDDQMQDIRGGFGAIRPGENGMLQTMPHQLHPEVPFSWPPNETHLMGFFPIGVDPGHLTQHTLANADKFGLDYQPDTLLMCHSNPLWNLPGDREQWYDLLRSMRFIVAIDILPNESNEWADVILPSHDLLESWNMTMIEPPHHEGMCLRQPATPPLYDTKSEEEIFYEISERLGLLETWNGILNFVNGFHQKPELLLEPNRKYSDREIAERKGKLWNGQGLDWYVEHGHAVTPRRPDKWYRPWDGMRLHFYLEDIVRARDTLRQKMEAADVPFRHEWEWGDYQPLPTAVPDPVHLEPADFDLYAITFKDIQINFGESIGNPWINDIVFKDPVHTAVLLNPKTAREKRLDDGDVVRIESPYGAIVAKLALSEGVHPDAVCVSNALSRVATQNTGVRHGGGNFNQLLPANLRHTDACSGQPETVARVRLIKLAGVPTDVAAGNSVFGKMSGMGRAH</sequence>
<gene>
    <name evidence="10" type="ORF">SAMN05421829_10241</name>
</gene>
<keyword evidence="5" id="KW-0732">Signal</keyword>
<feature type="domain" description="4Fe-4S Mo/W bis-MGD-type" evidence="9">
    <location>
        <begin position="15"/>
        <end position="72"/>
    </location>
</feature>
<dbReference type="Gene3D" id="3.30.200.210">
    <property type="match status" value="1"/>
</dbReference>
<dbReference type="SUPFAM" id="SSF50692">
    <property type="entry name" value="ADC-like"/>
    <property type="match status" value="1"/>
</dbReference>
<dbReference type="Pfam" id="PF01568">
    <property type="entry name" value="Molydop_binding"/>
    <property type="match status" value="1"/>
</dbReference>
<evidence type="ECO:0000313" key="10">
    <source>
        <dbReference type="EMBL" id="SIQ03600.1"/>
    </source>
</evidence>
<accession>A0A1N6PGZ3</accession>
<proteinExistence type="inferred from homology"/>
<dbReference type="Pfam" id="PF04879">
    <property type="entry name" value="Molybdop_Fe4S4"/>
    <property type="match status" value="1"/>
</dbReference>
<evidence type="ECO:0000313" key="11">
    <source>
        <dbReference type="Proteomes" id="UP000186819"/>
    </source>
</evidence>
<dbReference type="RefSeq" id="WP_076600582.1">
    <property type="nucleotide sequence ID" value="NZ_FTMD01000002.1"/>
</dbReference>
<evidence type="ECO:0000256" key="4">
    <source>
        <dbReference type="ARBA" id="ARBA00022723"/>
    </source>
</evidence>
<dbReference type="InterPro" id="IPR006656">
    <property type="entry name" value="Mopterin_OxRdtase"/>
</dbReference>
<dbReference type="Gene3D" id="3.40.228.10">
    <property type="entry name" value="Dimethylsulfoxide Reductase, domain 2"/>
    <property type="match status" value="1"/>
</dbReference>
<evidence type="ECO:0000256" key="3">
    <source>
        <dbReference type="ARBA" id="ARBA00022505"/>
    </source>
</evidence>
<dbReference type="InterPro" id="IPR009010">
    <property type="entry name" value="Asp_de-COase-like_dom_sf"/>
</dbReference>
<evidence type="ECO:0000256" key="2">
    <source>
        <dbReference type="ARBA" id="ARBA00022485"/>
    </source>
</evidence>
<evidence type="ECO:0000256" key="7">
    <source>
        <dbReference type="ARBA" id="ARBA00023004"/>
    </source>
</evidence>
<dbReference type="GO" id="GO:0043546">
    <property type="term" value="F:molybdopterin cofactor binding"/>
    <property type="evidence" value="ECO:0007669"/>
    <property type="project" value="InterPro"/>
</dbReference>
<dbReference type="EMBL" id="FTMD01000002">
    <property type="protein sequence ID" value="SIQ03600.1"/>
    <property type="molecule type" value="Genomic_DNA"/>
</dbReference>
<dbReference type="AlphaFoldDB" id="A0A1N6PGZ3"/>
<dbReference type="GO" id="GO:0046872">
    <property type="term" value="F:metal ion binding"/>
    <property type="evidence" value="ECO:0007669"/>
    <property type="project" value="UniProtKB-KW"/>
</dbReference>
<dbReference type="Proteomes" id="UP000186819">
    <property type="component" value="Unassembled WGS sequence"/>
</dbReference>
<dbReference type="OrthoDB" id="9796486at2"/>
<keyword evidence="6" id="KW-0560">Oxidoreductase</keyword>
<dbReference type="SMART" id="SM00926">
    <property type="entry name" value="Molybdop_Fe4S4"/>
    <property type="match status" value="1"/>
</dbReference>
<dbReference type="PANTHER" id="PTHR43742">
    <property type="entry name" value="TRIMETHYLAMINE-N-OXIDE REDUCTASE"/>
    <property type="match status" value="1"/>
</dbReference>
<keyword evidence="11" id="KW-1185">Reference proteome</keyword>
<comment type="similarity">
    <text evidence="1">Belongs to the prokaryotic molybdopterin-containing oxidoreductase family.</text>
</comment>
<organism evidence="10 11">
    <name type="scientific">Aromatoleum tolulyticum</name>
    <dbReference type="NCBI Taxonomy" id="34027"/>
    <lineage>
        <taxon>Bacteria</taxon>
        <taxon>Pseudomonadati</taxon>
        <taxon>Pseudomonadota</taxon>
        <taxon>Betaproteobacteria</taxon>
        <taxon>Rhodocyclales</taxon>
        <taxon>Rhodocyclaceae</taxon>
        <taxon>Aromatoleum</taxon>
    </lineage>
</organism>
<dbReference type="Gene3D" id="2.40.40.20">
    <property type="match status" value="1"/>
</dbReference>
<evidence type="ECO:0000259" key="9">
    <source>
        <dbReference type="PROSITE" id="PS51669"/>
    </source>
</evidence>
<dbReference type="PROSITE" id="PS51669">
    <property type="entry name" value="4FE4S_MOW_BIS_MGD"/>
    <property type="match status" value="1"/>
</dbReference>
<dbReference type="GO" id="GO:0016491">
    <property type="term" value="F:oxidoreductase activity"/>
    <property type="evidence" value="ECO:0007669"/>
    <property type="project" value="UniProtKB-KW"/>
</dbReference>
<keyword evidence="7" id="KW-0408">Iron</keyword>
<evidence type="ECO:0000256" key="6">
    <source>
        <dbReference type="ARBA" id="ARBA00023002"/>
    </source>
</evidence>
<dbReference type="SUPFAM" id="SSF53706">
    <property type="entry name" value="Formate dehydrogenase/DMSO reductase, domains 1-3"/>
    <property type="match status" value="1"/>
</dbReference>
<dbReference type="InterPro" id="IPR006963">
    <property type="entry name" value="Mopterin_OxRdtase_4Fe-4S_dom"/>
</dbReference>
<protein>
    <submittedName>
        <fullName evidence="10">Anaerobic selenocysteine-containing dehydrogenase</fullName>
    </submittedName>
</protein>
<dbReference type="InterPro" id="IPR050612">
    <property type="entry name" value="Prok_Mopterin_Oxidored"/>
</dbReference>
<keyword evidence="2" id="KW-0004">4Fe-4S</keyword>
<evidence type="ECO:0000256" key="5">
    <source>
        <dbReference type="ARBA" id="ARBA00022729"/>
    </source>
</evidence>
<dbReference type="Gene3D" id="3.40.50.740">
    <property type="match status" value="1"/>
</dbReference>